<dbReference type="AlphaFoldDB" id="A0A1H6B354"/>
<evidence type="ECO:0000313" key="2">
    <source>
        <dbReference type="EMBL" id="SEG55283.1"/>
    </source>
</evidence>
<feature type="compositionally biased region" description="Basic and acidic residues" evidence="1">
    <location>
        <begin position="14"/>
        <end position="26"/>
    </location>
</feature>
<feature type="compositionally biased region" description="Pro residues" evidence="1">
    <location>
        <begin position="31"/>
        <end position="40"/>
    </location>
</feature>
<evidence type="ECO:0000313" key="3">
    <source>
        <dbReference type="Proteomes" id="UP000236723"/>
    </source>
</evidence>
<reference evidence="3" key="1">
    <citation type="submission" date="2016-10" db="EMBL/GenBank/DDBJ databases">
        <authorList>
            <person name="Varghese N."/>
            <person name="Submissions S."/>
        </authorList>
    </citation>
    <scope>NUCLEOTIDE SEQUENCE [LARGE SCALE GENOMIC DNA]</scope>
    <source>
        <strain evidence="3">DSM 43163</strain>
    </source>
</reference>
<evidence type="ECO:0000256" key="1">
    <source>
        <dbReference type="SAM" id="MobiDB-lite"/>
    </source>
</evidence>
<gene>
    <name evidence="2" type="ORF">SAMN04489712_106219</name>
</gene>
<feature type="region of interest" description="Disordered" evidence="1">
    <location>
        <begin position="1"/>
        <end position="62"/>
    </location>
</feature>
<accession>A0A1H6B354</accession>
<keyword evidence="3" id="KW-1185">Reference proteome</keyword>
<protein>
    <submittedName>
        <fullName evidence="2">Uncharacterized protein</fullName>
    </submittedName>
</protein>
<organism evidence="2 3">
    <name type="scientific">Thermomonospora echinospora</name>
    <dbReference type="NCBI Taxonomy" id="1992"/>
    <lineage>
        <taxon>Bacteria</taxon>
        <taxon>Bacillati</taxon>
        <taxon>Actinomycetota</taxon>
        <taxon>Actinomycetes</taxon>
        <taxon>Streptosporangiales</taxon>
        <taxon>Thermomonosporaceae</taxon>
        <taxon>Thermomonospora</taxon>
    </lineage>
</organism>
<proteinExistence type="predicted"/>
<feature type="compositionally biased region" description="Basic residues" evidence="1">
    <location>
        <begin position="50"/>
        <end position="62"/>
    </location>
</feature>
<dbReference type="Proteomes" id="UP000236723">
    <property type="component" value="Unassembled WGS sequence"/>
</dbReference>
<sequence length="62" mass="6949">MSQPGMRITVDAAMRARDVSRPRAEGEEPAPDGPAEPPKLPKSRELSKNERRRLGKRGAKRR</sequence>
<dbReference type="RefSeq" id="WP_146087419.1">
    <property type="nucleotide sequence ID" value="NZ_FNVO01000006.1"/>
</dbReference>
<name>A0A1H6B354_9ACTN</name>
<dbReference type="EMBL" id="FNVO01000006">
    <property type="protein sequence ID" value="SEG55283.1"/>
    <property type="molecule type" value="Genomic_DNA"/>
</dbReference>